<gene>
    <name evidence="2" type="ORF">EHYA_00149</name>
</gene>
<evidence type="ECO:0000313" key="3">
    <source>
        <dbReference type="Proteomes" id="UP000286931"/>
    </source>
</evidence>
<feature type="region of interest" description="Disordered" evidence="1">
    <location>
        <begin position="1"/>
        <end position="59"/>
    </location>
</feature>
<sequence length="206" mass="21828">MSKPTVTNPWITATVAAGPETPEVSDTRPSPPPATMMPTRPHPGAVPPPQDGGLPIRHLHPNEQAPWWWLGCHGGAGVGMLDATFPAGRDAHRHWPVPVDGTSASVLLVARTNVPGLRAAQTAARQWASGAVPQVRLLGLVAVADAPGTLPKPLRDLVKLVAGAFPRTWAIPWIEPWRFGETPPVAQLPKSLARLAGDLSHVVARN</sequence>
<dbReference type="EMBL" id="BIFH01000013">
    <property type="protein sequence ID" value="GCD92511.1"/>
    <property type="molecule type" value="Genomic_DNA"/>
</dbReference>
<reference evidence="2 3" key="1">
    <citation type="submission" date="2018-12" db="EMBL/GenBank/DDBJ databases">
        <title>Draft genome sequence of Embleya hyalina NBRC 13850T.</title>
        <authorList>
            <person name="Komaki H."/>
            <person name="Hosoyama A."/>
            <person name="Kimura A."/>
            <person name="Ichikawa N."/>
            <person name="Tamura T."/>
        </authorList>
    </citation>
    <scope>NUCLEOTIDE SEQUENCE [LARGE SCALE GENOMIC DNA]</scope>
    <source>
        <strain evidence="2 3">NBRC 13850</strain>
    </source>
</reference>
<comment type="caution">
    <text evidence="2">The sequence shown here is derived from an EMBL/GenBank/DDBJ whole genome shotgun (WGS) entry which is preliminary data.</text>
</comment>
<dbReference type="InterPro" id="IPR046609">
    <property type="entry name" value="DUF6668"/>
</dbReference>
<dbReference type="Pfam" id="PF20373">
    <property type="entry name" value="DUF6668"/>
    <property type="match status" value="1"/>
</dbReference>
<feature type="compositionally biased region" description="Pro residues" evidence="1">
    <location>
        <begin position="29"/>
        <end position="50"/>
    </location>
</feature>
<protein>
    <submittedName>
        <fullName evidence="2">Uncharacterized protein</fullName>
    </submittedName>
</protein>
<dbReference type="OrthoDB" id="4549550at2"/>
<name>A0A401YD24_9ACTN</name>
<accession>A0A401YD24</accession>
<proteinExistence type="predicted"/>
<dbReference type="RefSeq" id="WP_126634872.1">
    <property type="nucleotide sequence ID" value="NZ_BIFH01000013.1"/>
</dbReference>
<keyword evidence="3" id="KW-1185">Reference proteome</keyword>
<dbReference type="Proteomes" id="UP000286931">
    <property type="component" value="Unassembled WGS sequence"/>
</dbReference>
<evidence type="ECO:0000256" key="1">
    <source>
        <dbReference type="SAM" id="MobiDB-lite"/>
    </source>
</evidence>
<evidence type="ECO:0000313" key="2">
    <source>
        <dbReference type="EMBL" id="GCD92511.1"/>
    </source>
</evidence>
<organism evidence="2 3">
    <name type="scientific">Embleya hyalina</name>
    <dbReference type="NCBI Taxonomy" id="516124"/>
    <lineage>
        <taxon>Bacteria</taxon>
        <taxon>Bacillati</taxon>
        <taxon>Actinomycetota</taxon>
        <taxon>Actinomycetes</taxon>
        <taxon>Kitasatosporales</taxon>
        <taxon>Streptomycetaceae</taxon>
        <taxon>Embleya</taxon>
    </lineage>
</organism>
<dbReference type="AlphaFoldDB" id="A0A401YD24"/>
<feature type="compositionally biased region" description="Polar residues" evidence="1">
    <location>
        <begin position="1"/>
        <end position="11"/>
    </location>
</feature>